<evidence type="ECO:0000313" key="3">
    <source>
        <dbReference type="Proteomes" id="UP000745764"/>
    </source>
</evidence>
<name>A0A9N8KJD2_9PEZI</name>
<dbReference type="GO" id="GO:0005786">
    <property type="term" value="C:signal recognition particle, endoplasmic reticulum targeting"/>
    <property type="evidence" value="ECO:0007669"/>
    <property type="project" value="InterPro"/>
</dbReference>
<comment type="caution">
    <text evidence="2">The sequence shown here is derived from an EMBL/GenBank/DDBJ whole genome shotgun (WGS) entry which is preliminary data.</text>
</comment>
<sequence>MDITAFTVGNRDAALLIADYNAYRKQLSRQLLALRKRLGRSTNKGQKYSNKSTVTAEDVAQNPQYH</sequence>
<dbReference type="Gene3D" id="1.10.3450.40">
    <property type="entry name" value="Signal recognition particle, SRP68 subunit, RNA-binding domain"/>
    <property type="match status" value="1"/>
</dbReference>
<evidence type="ECO:0000256" key="1">
    <source>
        <dbReference type="SAM" id="MobiDB-lite"/>
    </source>
</evidence>
<gene>
    <name evidence="2" type="ORF">AWRI4620_LOCUS5078</name>
</gene>
<dbReference type="GO" id="GO:0006614">
    <property type="term" value="P:SRP-dependent cotranslational protein targeting to membrane"/>
    <property type="evidence" value="ECO:0007669"/>
    <property type="project" value="InterPro"/>
</dbReference>
<dbReference type="GO" id="GO:0005047">
    <property type="term" value="F:signal recognition particle binding"/>
    <property type="evidence" value="ECO:0007669"/>
    <property type="project" value="InterPro"/>
</dbReference>
<dbReference type="GO" id="GO:0008312">
    <property type="term" value="F:7S RNA binding"/>
    <property type="evidence" value="ECO:0007669"/>
    <property type="project" value="InterPro"/>
</dbReference>
<organism evidence="2 3">
    <name type="scientific">Aureobasidium uvarum</name>
    <dbReference type="NCBI Taxonomy" id="2773716"/>
    <lineage>
        <taxon>Eukaryota</taxon>
        <taxon>Fungi</taxon>
        <taxon>Dikarya</taxon>
        <taxon>Ascomycota</taxon>
        <taxon>Pezizomycotina</taxon>
        <taxon>Dothideomycetes</taxon>
        <taxon>Dothideomycetidae</taxon>
        <taxon>Dothideales</taxon>
        <taxon>Saccotheciaceae</taxon>
        <taxon>Aureobasidium</taxon>
    </lineage>
</organism>
<accession>A0A9N8KJD2</accession>
<reference evidence="2" key="1">
    <citation type="submission" date="2020-06" db="EMBL/GenBank/DDBJ databases">
        <authorList>
            <person name="Onetto C."/>
        </authorList>
    </citation>
    <scope>NUCLEOTIDE SEQUENCE</scope>
</reference>
<dbReference type="InterPro" id="IPR038253">
    <property type="entry name" value="SRP68_N_sf"/>
</dbReference>
<evidence type="ECO:0000313" key="2">
    <source>
        <dbReference type="EMBL" id="CAD0110823.1"/>
    </source>
</evidence>
<feature type="compositionally biased region" description="Polar residues" evidence="1">
    <location>
        <begin position="40"/>
        <end position="66"/>
    </location>
</feature>
<dbReference type="Proteomes" id="UP000745764">
    <property type="component" value="Unassembled WGS sequence"/>
</dbReference>
<protein>
    <submittedName>
        <fullName evidence="2">Uncharacterized protein</fullName>
    </submittedName>
</protein>
<proteinExistence type="predicted"/>
<feature type="region of interest" description="Disordered" evidence="1">
    <location>
        <begin position="39"/>
        <end position="66"/>
    </location>
</feature>
<dbReference type="AlphaFoldDB" id="A0A9N8KJD2"/>
<dbReference type="Pfam" id="PF16969">
    <property type="entry name" value="SRP68"/>
    <property type="match status" value="1"/>
</dbReference>
<dbReference type="GO" id="GO:0030942">
    <property type="term" value="F:endoplasmic reticulum signal peptide binding"/>
    <property type="evidence" value="ECO:0007669"/>
    <property type="project" value="InterPro"/>
</dbReference>
<dbReference type="InterPro" id="IPR026258">
    <property type="entry name" value="SRP68"/>
</dbReference>
<dbReference type="EMBL" id="CAINUL010000006">
    <property type="protein sequence ID" value="CAD0110823.1"/>
    <property type="molecule type" value="Genomic_DNA"/>
</dbReference>
<keyword evidence="3" id="KW-1185">Reference proteome</keyword>